<evidence type="ECO:0000313" key="7">
    <source>
        <dbReference type="Proteomes" id="UP000306409"/>
    </source>
</evidence>
<keyword evidence="5" id="KW-0233">DNA recombination</keyword>
<protein>
    <submittedName>
        <fullName evidence="6">Transposase</fullName>
    </submittedName>
</protein>
<sequence>MSVLPKDFIQEIIQENDFKNPGDIMSFLKEAFKDVLQEMLEAEMDMSLGYSRDDSSCKLTDNSRNGYSTKRLKSEFGPVEIAHIQRWLWTAGLTK</sequence>
<dbReference type="AlphaFoldDB" id="A0A4U7JFL3"/>
<evidence type="ECO:0000256" key="5">
    <source>
        <dbReference type="ARBA" id="ARBA00023172"/>
    </source>
</evidence>
<evidence type="ECO:0000313" key="6">
    <source>
        <dbReference type="EMBL" id="QNU65816.1"/>
    </source>
</evidence>
<keyword evidence="3" id="KW-0815">Transposition</keyword>
<organism evidence="6 7">
    <name type="scientific">Ruminiclostridium herbifermentans</name>
    <dbReference type="NCBI Taxonomy" id="2488810"/>
    <lineage>
        <taxon>Bacteria</taxon>
        <taxon>Bacillati</taxon>
        <taxon>Bacillota</taxon>
        <taxon>Clostridia</taxon>
        <taxon>Eubacteriales</taxon>
        <taxon>Oscillospiraceae</taxon>
        <taxon>Ruminiclostridium</taxon>
    </lineage>
</organism>
<accession>A0A4U7JFL3</accession>
<gene>
    <name evidence="6" type="ORF">EHE19_013015</name>
</gene>
<comment type="function">
    <text evidence="1">Required for the transposition of the insertion element.</text>
</comment>
<comment type="similarity">
    <text evidence="2">Belongs to the transposase mutator family.</text>
</comment>
<proteinExistence type="inferred from homology"/>
<dbReference type="GO" id="GO:0003677">
    <property type="term" value="F:DNA binding"/>
    <property type="evidence" value="ECO:0007669"/>
    <property type="project" value="UniProtKB-KW"/>
</dbReference>
<dbReference type="KEGG" id="rher:EHE19_013015"/>
<dbReference type="GO" id="GO:0006313">
    <property type="term" value="P:DNA transposition"/>
    <property type="evidence" value="ECO:0007669"/>
    <property type="project" value="InterPro"/>
</dbReference>
<evidence type="ECO:0000256" key="2">
    <source>
        <dbReference type="ARBA" id="ARBA00010961"/>
    </source>
</evidence>
<dbReference type="GO" id="GO:0004803">
    <property type="term" value="F:transposase activity"/>
    <property type="evidence" value="ECO:0007669"/>
    <property type="project" value="InterPro"/>
</dbReference>
<evidence type="ECO:0000256" key="3">
    <source>
        <dbReference type="ARBA" id="ARBA00022578"/>
    </source>
</evidence>
<keyword evidence="7" id="KW-1185">Reference proteome</keyword>
<dbReference type="OrthoDB" id="9779930at2"/>
<evidence type="ECO:0000256" key="1">
    <source>
        <dbReference type="ARBA" id="ARBA00002190"/>
    </source>
</evidence>
<dbReference type="Proteomes" id="UP000306409">
    <property type="component" value="Chromosome"/>
</dbReference>
<dbReference type="EMBL" id="CP061336">
    <property type="protein sequence ID" value="QNU65816.1"/>
    <property type="molecule type" value="Genomic_DNA"/>
</dbReference>
<dbReference type="Pfam" id="PF00872">
    <property type="entry name" value="Transposase_mut"/>
    <property type="match status" value="1"/>
</dbReference>
<reference evidence="6 7" key="1">
    <citation type="submission" date="2020-09" db="EMBL/GenBank/DDBJ databases">
        <title>Characterization and genome sequencing of Ruminiclostridium sp. nov. MA18.</title>
        <authorList>
            <person name="Rettenmaier R."/>
            <person name="Kowollik M.-L."/>
            <person name="Liebl W."/>
            <person name="Zverlov V."/>
        </authorList>
    </citation>
    <scope>NUCLEOTIDE SEQUENCE [LARGE SCALE GENOMIC DNA]</scope>
    <source>
        <strain evidence="6 7">MA18</strain>
    </source>
</reference>
<keyword evidence="4" id="KW-0238">DNA-binding</keyword>
<name>A0A4U7JFL3_9FIRM</name>
<dbReference type="InterPro" id="IPR001207">
    <property type="entry name" value="Transposase_mutator"/>
</dbReference>
<evidence type="ECO:0000256" key="4">
    <source>
        <dbReference type="ARBA" id="ARBA00023125"/>
    </source>
</evidence>